<reference evidence="3" key="1">
    <citation type="submission" date="2015-10" db="EMBL/GenBank/DDBJ databases">
        <authorList>
            <person name="Gilbert D.G."/>
        </authorList>
    </citation>
    <scope>NUCLEOTIDE SEQUENCE</scope>
</reference>
<protein>
    <submittedName>
        <fullName evidence="3">2-hydroxychromene-2-carboxylate isomerase/DsbA-like thioredoxin domain</fullName>
    </submittedName>
</protein>
<dbReference type="EMBL" id="FAXA01000081">
    <property type="protein sequence ID" value="CUV01473.1"/>
    <property type="molecule type" value="Genomic_DNA"/>
</dbReference>
<evidence type="ECO:0000259" key="2">
    <source>
        <dbReference type="Pfam" id="PF01323"/>
    </source>
</evidence>
<feature type="region of interest" description="Disordered" evidence="1">
    <location>
        <begin position="12"/>
        <end position="44"/>
    </location>
</feature>
<evidence type="ECO:0000313" key="3">
    <source>
        <dbReference type="EMBL" id="CUV01473.1"/>
    </source>
</evidence>
<dbReference type="InterPro" id="IPR001853">
    <property type="entry name" value="DSBA-like_thioredoxin_dom"/>
</dbReference>
<dbReference type="Gene3D" id="3.40.30.10">
    <property type="entry name" value="Glutaredoxin"/>
    <property type="match status" value="1"/>
</dbReference>
<dbReference type="InterPro" id="IPR036249">
    <property type="entry name" value="Thioredoxin-like_sf"/>
</dbReference>
<dbReference type="PANTHER" id="PTHR13887:SF41">
    <property type="entry name" value="THIOREDOXIN SUPERFAMILY PROTEIN"/>
    <property type="match status" value="1"/>
</dbReference>
<name>A0A170Q9C4_9ZZZZ</name>
<sequence length="183" mass="20453">MANEYEIAVEGRAYLLRPDTPKEGAERQPRPGETADELSEPLRGQAKDAGLIMKPPGRTPNTRYALEATEYAQQHGKFLDFHHAAYKAFWEDRQDLGELEVLHKVAQEVGLDADEMVKSLEEKTYAETVMAQYQEALKYGISGIPTFLVGNLIFSGAQPYNIFKTAMERYLTEGVPPAEEGEG</sequence>
<dbReference type="Pfam" id="PF01323">
    <property type="entry name" value="DSBA"/>
    <property type="match status" value="1"/>
</dbReference>
<dbReference type="GO" id="GO:0016491">
    <property type="term" value="F:oxidoreductase activity"/>
    <property type="evidence" value="ECO:0007669"/>
    <property type="project" value="InterPro"/>
</dbReference>
<keyword evidence="3" id="KW-0413">Isomerase</keyword>
<dbReference type="GO" id="GO:0016853">
    <property type="term" value="F:isomerase activity"/>
    <property type="evidence" value="ECO:0007669"/>
    <property type="project" value="UniProtKB-KW"/>
</dbReference>
<proteinExistence type="predicted"/>
<evidence type="ECO:0000256" key="1">
    <source>
        <dbReference type="SAM" id="MobiDB-lite"/>
    </source>
</evidence>
<dbReference type="AlphaFoldDB" id="A0A170Q9C4"/>
<gene>
    <name evidence="3" type="ORF">MGWOODY_Clf1377</name>
</gene>
<organism evidence="3">
    <name type="scientific">hydrothermal vent metagenome</name>
    <dbReference type="NCBI Taxonomy" id="652676"/>
    <lineage>
        <taxon>unclassified sequences</taxon>
        <taxon>metagenomes</taxon>
        <taxon>ecological metagenomes</taxon>
    </lineage>
</organism>
<accession>A0A170Q9C4</accession>
<dbReference type="PANTHER" id="PTHR13887">
    <property type="entry name" value="GLUTATHIONE S-TRANSFERASE KAPPA"/>
    <property type="match status" value="1"/>
</dbReference>
<dbReference type="SUPFAM" id="SSF52833">
    <property type="entry name" value="Thioredoxin-like"/>
    <property type="match status" value="1"/>
</dbReference>
<feature type="compositionally biased region" description="Basic and acidic residues" evidence="1">
    <location>
        <begin position="19"/>
        <end position="30"/>
    </location>
</feature>
<feature type="domain" description="DSBA-like thioredoxin" evidence="2">
    <location>
        <begin position="5"/>
        <end position="167"/>
    </location>
</feature>